<keyword evidence="5" id="KW-1185">Reference proteome</keyword>
<evidence type="ECO:0000313" key="5">
    <source>
        <dbReference type="Proteomes" id="UP001230188"/>
    </source>
</evidence>
<evidence type="ECO:0008006" key="6">
    <source>
        <dbReference type="Google" id="ProtNLM"/>
    </source>
</evidence>
<dbReference type="SUPFAM" id="SSF53335">
    <property type="entry name" value="S-adenosyl-L-methionine-dependent methyltransferases"/>
    <property type="match status" value="1"/>
</dbReference>
<dbReference type="PANTHER" id="PTHR43619:SF2">
    <property type="entry name" value="S-ADENOSYL-L-METHIONINE-DEPENDENT METHYLTRANSFERASES SUPERFAMILY PROTEIN"/>
    <property type="match status" value="1"/>
</dbReference>
<comment type="similarity">
    <text evidence="1">Belongs to the UPF0677 family.</text>
</comment>
<dbReference type="GO" id="GO:0032259">
    <property type="term" value="P:methylation"/>
    <property type="evidence" value="ECO:0007669"/>
    <property type="project" value="UniProtKB-KW"/>
</dbReference>
<sequence length="316" mass="36270">MYVLAALMTCGVAQKQCDMNAVGRTAFLVNELRAQENRRAEPRYYDPYSLIFSNVETREMVRDFFIPVDADASDITARTVFFDAALRSTNAKQVVVVGSGLDCRCLRLFDPTVTYFEVDQPQVLDYKIGQLDLTYPSRLVRANYSEINLVRELERAGLDEEREVFFLWEGNSMYWTPAQTERLLGTMLGIRGGATVAFDTFTSKIADEKDYYRGPEEEEDDGRSILKSTIRDYFRDRLNVSENLWIGPLDDIRSLAARLQAEIVESTDLLSFMLGDVYRVPDIKTHHFRNQPARVANFFEEFAANYHAHILRRGAT</sequence>
<dbReference type="GO" id="GO:0008168">
    <property type="term" value="F:methyltransferase activity"/>
    <property type="evidence" value="ECO:0007669"/>
    <property type="project" value="UniProtKB-KW"/>
</dbReference>
<dbReference type="PANTHER" id="PTHR43619">
    <property type="entry name" value="S-ADENOSYL-L-METHIONINE-DEPENDENT METHYLTRANSFERASE YKTD-RELATED"/>
    <property type="match status" value="1"/>
</dbReference>
<reference evidence="4" key="1">
    <citation type="submission" date="2023-01" db="EMBL/GenBank/DDBJ databases">
        <title>Metagenome sequencing of chrysophaentin producing Chrysophaeum taylorii.</title>
        <authorList>
            <person name="Davison J."/>
            <person name="Bewley C."/>
        </authorList>
    </citation>
    <scope>NUCLEOTIDE SEQUENCE</scope>
    <source>
        <strain evidence="4">NIES-1699</strain>
    </source>
</reference>
<evidence type="ECO:0000256" key="3">
    <source>
        <dbReference type="ARBA" id="ARBA00022679"/>
    </source>
</evidence>
<evidence type="ECO:0000256" key="1">
    <source>
        <dbReference type="ARBA" id="ARBA00008138"/>
    </source>
</evidence>
<dbReference type="EMBL" id="JAQMWT010000533">
    <property type="protein sequence ID" value="KAJ8599893.1"/>
    <property type="molecule type" value="Genomic_DNA"/>
</dbReference>
<dbReference type="AlphaFoldDB" id="A0AAD7XHU7"/>
<dbReference type="Proteomes" id="UP001230188">
    <property type="component" value="Unassembled WGS sequence"/>
</dbReference>
<keyword evidence="2" id="KW-0489">Methyltransferase</keyword>
<dbReference type="InterPro" id="IPR029063">
    <property type="entry name" value="SAM-dependent_MTases_sf"/>
</dbReference>
<dbReference type="InterPro" id="IPR007213">
    <property type="entry name" value="Ppm1/Ppm2/Tcmp"/>
</dbReference>
<evidence type="ECO:0000313" key="4">
    <source>
        <dbReference type="EMBL" id="KAJ8599893.1"/>
    </source>
</evidence>
<proteinExistence type="inferred from homology"/>
<name>A0AAD7XHU7_9STRA</name>
<comment type="caution">
    <text evidence="4">The sequence shown here is derived from an EMBL/GenBank/DDBJ whole genome shotgun (WGS) entry which is preliminary data.</text>
</comment>
<gene>
    <name evidence="4" type="ORF">CTAYLR_002804</name>
</gene>
<protein>
    <recommendedName>
        <fullName evidence="6">S-adenosyl-L-methionine-dependent methyltransferase</fullName>
    </recommendedName>
</protein>
<keyword evidence="3" id="KW-0808">Transferase</keyword>
<dbReference type="InterPro" id="IPR011610">
    <property type="entry name" value="SAM_mthyl_Trfase_ML2640-like"/>
</dbReference>
<accession>A0AAD7XHU7</accession>
<evidence type="ECO:0000256" key="2">
    <source>
        <dbReference type="ARBA" id="ARBA00022603"/>
    </source>
</evidence>
<dbReference type="Gene3D" id="3.40.50.150">
    <property type="entry name" value="Vaccinia Virus protein VP39"/>
    <property type="match status" value="1"/>
</dbReference>
<dbReference type="NCBIfam" id="TIGR00027">
    <property type="entry name" value="mthyl_TIGR00027"/>
    <property type="match status" value="1"/>
</dbReference>
<organism evidence="4 5">
    <name type="scientific">Chrysophaeum taylorii</name>
    <dbReference type="NCBI Taxonomy" id="2483200"/>
    <lineage>
        <taxon>Eukaryota</taxon>
        <taxon>Sar</taxon>
        <taxon>Stramenopiles</taxon>
        <taxon>Ochrophyta</taxon>
        <taxon>Pelagophyceae</taxon>
        <taxon>Pelagomonadales</taxon>
        <taxon>Pelagomonadaceae</taxon>
        <taxon>Chrysophaeum</taxon>
    </lineage>
</organism>
<dbReference type="Pfam" id="PF04072">
    <property type="entry name" value="LCM"/>
    <property type="match status" value="1"/>
</dbReference>